<feature type="region of interest" description="Disordered" evidence="1">
    <location>
        <begin position="744"/>
        <end position="859"/>
    </location>
</feature>
<comment type="caution">
    <text evidence="4">The sequence shown here is derived from an EMBL/GenBank/DDBJ whole genome shotgun (WGS) entry which is preliminary data.</text>
</comment>
<dbReference type="InterPro" id="IPR016024">
    <property type="entry name" value="ARM-type_fold"/>
</dbReference>
<protein>
    <recommendedName>
        <fullName evidence="6">TOG domain-containing protein</fullName>
    </recommendedName>
</protein>
<accession>A0A367KPN3</accession>
<dbReference type="PANTHER" id="PTHR13371">
    <property type="entry name" value="GLYCINE-, GLUTAMATE-, THIENYLCYCLOHEXYLPIPERIDINE-BINDING PROTEIN"/>
    <property type="match status" value="1"/>
</dbReference>
<evidence type="ECO:0000256" key="1">
    <source>
        <dbReference type="SAM" id="MobiDB-lite"/>
    </source>
</evidence>
<dbReference type="Proteomes" id="UP000253551">
    <property type="component" value="Unassembled WGS sequence"/>
</dbReference>
<feature type="compositionally biased region" description="Low complexity" evidence="1">
    <location>
        <begin position="209"/>
        <end position="225"/>
    </location>
</feature>
<sequence length="977" mass="110826">MGNTSLPYEIVHCSSWDEDYNPEQLVISSPGNQLEPLPVKCKGWQTPKCPDYPQDLIIHLLSGASRISKVQILSHHFKIATKIDVYIGVLKDPQDILDDIAPNTPPLNDEDNMLIEFTRLGYVCFDNNARAQFRARELKSIKINTDGEYVRLVIRNCHRNRLNTYNQVGILALNILGQPLHLLDKKEMASSSPSNNIAQIRHPFDDNSVLSSSTRRTSVSSNQSQMHRLPTSSLAEMELQRWTAALLQAEEEAVQGESYQIAKTYKYLGDKLERFTKILSDLEIGKRHAVETKDYDEAEKIKDDIKEIKQAAEAMLKHANIHITDDGQVLSLESSEALAAIQEVNDFISEQVAEQQQYHQQSYMDHHERQSHHDFMGDTVICSEPPAPPKDNDHWNLHLMPRHDHFDEHEEIHIPASYSSNTIPQPTMIPPEPAKQDEVDPDTIPEPIMDEERIPYTLPIHIFGEEIVACVLSVKAKCRGRGLGQIEQKIEAIQQLAQNNQLEELSFMIYFDDPYEEEEVHDMDKVTRSISHFVNATLMMIQEAVMDSREPIVSLAITTWHQLNDVCKETNMEPKYIIEWTERAFSGLLKRTGDTNIKIKQAATVLVLELVHDYAKPPYALMPLFICKPERMIHNHKEAKCRVELVEATIAKFGVIDTKKKKSSHVRVSLQDAMDFVVAYLNHNHEDVRQAAIKLVVSISDQVGFQLVSTFIDETLRLSLAETLKKLVANDDFFNTAPKAATNIAEKQRKTKSPKESNNKNALSELRALTVVKPEKKTTTTTSRPPLKKTTTTTTAKSTAEKKTTRSATATPTTRKTKMPSSKSTVSQKKTTPTEPSKSMKPATKEKEQTTAKSAEEESPELNENSVCIFCDEVNPSFNEDTLIKHYYHSCPVLTSCPMCQIITEISTLNEHMLVDCERRHLIKECSRCHQAIPVEQWLQHTLKQVCNEDPNKVHCSLCMTSIEPPNDAGWKAHLMT</sequence>
<dbReference type="PANTHER" id="PTHR13371:SF0">
    <property type="entry name" value="CENTROSOMAL PROTEIN OF 104 KDA"/>
    <property type="match status" value="1"/>
</dbReference>
<evidence type="ECO:0000313" key="5">
    <source>
        <dbReference type="Proteomes" id="UP000253551"/>
    </source>
</evidence>
<dbReference type="EMBL" id="PJQM01000770">
    <property type="protein sequence ID" value="RCI04153.1"/>
    <property type="molecule type" value="Genomic_DNA"/>
</dbReference>
<evidence type="ECO:0000313" key="4">
    <source>
        <dbReference type="EMBL" id="RCI04153.1"/>
    </source>
</evidence>
<feature type="domain" description="Centrosomal protein CEP104 N-terminal" evidence="2">
    <location>
        <begin position="43"/>
        <end position="177"/>
    </location>
</feature>
<dbReference type="Gene3D" id="1.25.10.10">
    <property type="entry name" value="Leucine-rich Repeat Variant"/>
    <property type="match status" value="1"/>
</dbReference>
<organism evidence="4 5">
    <name type="scientific">Rhizopus stolonifer</name>
    <name type="common">Rhizopus nigricans</name>
    <dbReference type="NCBI Taxonomy" id="4846"/>
    <lineage>
        <taxon>Eukaryota</taxon>
        <taxon>Fungi</taxon>
        <taxon>Fungi incertae sedis</taxon>
        <taxon>Mucoromycota</taxon>
        <taxon>Mucoromycotina</taxon>
        <taxon>Mucoromycetes</taxon>
        <taxon>Mucorales</taxon>
        <taxon>Mucorineae</taxon>
        <taxon>Rhizopodaceae</taxon>
        <taxon>Rhizopus</taxon>
    </lineage>
</organism>
<feature type="compositionally biased region" description="Low complexity" evidence="1">
    <location>
        <begin position="779"/>
        <end position="798"/>
    </location>
</feature>
<name>A0A367KPN3_RHIST</name>
<feature type="compositionally biased region" description="Low complexity" evidence="1">
    <location>
        <begin position="821"/>
        <end position="834"/>
    </location>
</feature>
<feature type="region of interest" description="Disordered" evidence="1">
    <location>
        <begin position="209"/>
        <end position="229"/>
    </location>
</feature>
<dbReference type="GO" id="GO:0005929">
    <property type="term" value="C:cilium"/>
    <property type="evidence" value="ECO:0007669"/>
    <property type="project" value="TreeGrafter"/>
</dbReference>
<evidence type="ECO:0000259" key="2">
    <source>
        <dbReference type="Pfam" id="PF21038"/>
    </source>
</evidence>
<dbReference type="OrthoDB" id="66599at2759"/>
<dbReference type="SUPFAM" id="SSF48371">
    <property type="entry name" value="ARM repeat"/>
    <property type="match status" value="1"/>
</dbReference>
<dbReference type="InterPro" id="IPR011989">
    <property type="entry name" value="ARM-like"/>
</dbReference>
<feature type="domain" description="Centrosomal protein CEP104 Zn finger" evidence="3">
    <location>
        <begin position="867"/>
        <end position="976"/>
    </location>
</feature>
<evidence type="ECO:0008006" key="6">
    <source>
        <dbReference type="Google" id="ProtNLM"/>
    </source>
</evidence>
<dbReference type="Pfam" id="PF21040">
    <property type="entry name" value="CEP104-like_TOG"/>
    <property type="match status" value="1"/>
</dbReference>
<dbReference type="InterPro" id="IPR048738">
    <property type="entry name" value="CEP104_Znf"/>
</dbReference>
<proteinExistence type="predicted"/>
<feature type="non-terminal residue" evidence="4">
    <location>
        <position position="977"/>
    </location>
</feature>
<evidence type="ECO:0000259" key="3">
    <source>
        <dbReference type="Pfam" id="PF21039"/>
    </source>
</evidence>
<dbReference type="InterPro" id="IPR048739">
    <property type="entry name" value="CEP104_N"/>
</dbReference>
<keyword evidence="5" id="KW-1185">Reference proteome</keyword>
<dbReference type="Pfam" id="PF21038">
    <property type="entry name" value="CEP104_N"/>
    <property type="match status" value="1"/>
</dbReference>
<dbReference type="InterPro" id="IPR052607">
    <property type="entry name" value="CEP104-like"/>
</dbReference>
<reference evidence="4 5" key="1">
    <citation type="journal article" date="2018" name="G3 (Bethesda)">
        <title>Phylogenetic and Phylogenomic Definition of Rhizopus Species.</title>
        <authorList>
            <person name="Gryganskyi A.P."/>
            <person name="Golan J."/>
            <person name="Dolatabadi S."/>
            <person name="Mondo S."/>
            <person name="Robb S."/>
            <person name="Idnurm A."/>
            <person name="Muszewska A."/>
            <person name="Steczkiewicz K."/>
            <person name="Masonjones S."/>
            <person name="Liao H.L."/>
            <person name="Gajdeczka M.T."/>
            <person name="Anike F."/>
            <person name="Vuek A."/>
            <person name="Anishchenko I.M."/>
            <person name="Voigt K."/>
            <person name="de Hoog G.S."/>
            <person name="Smith M.E."/>
            <person name="Heitman J."/>
            <person name="Vilgalys R."/>
            <person name="Stajich J.E."/>
        </authorList>
    </citation>
    <scope>NUCLEOTIDE SEQUENCE [LARGE SCALE GENOMIC DNA]</scope>
    <source>
        <strain evidence="4 5">LSU 92-RS-03</strain>
    </source>
</reference>
<feature type="compositionally biased region" description="Basic and acidic residues" evidence="1">
    <location>
        <begin position="843"/>
        <end position="856"/>
    </location>
</feature>
<dbReference type="AlphaFoldDB" id="A0A367KPN3"/>
<gene>
    <name evidence="4" type="ORF">CU098_000103</name>
</gene>
<dbReference type="Pfam" id="PF21039">
    <property type="entry name" value="CEP104_ZnF"/>
    <property type="match status" value="1"/>
</dbReference>